<feature type="region of interest" description="Disordered" evidence="1">
    <location>
        <begin position="42"/>
        <end position="64"/>
    </location>
</feature>
<keyword evidence="4" id="KW-1185">Reference proteome</keyword>
<organism evidence="3 4">
    <name type="scientific">Ktedonosporobacter rubrisoli</name>
    <dbReference type="NCBI Taxonomy" id="2509675"/>
    <lineage>
        <taxon>Bacteria</taxon>
        <taxon>Bacillati</taxon>
        <taxon>Chloroflexota</taxon>
        <taxon>Ktedonobacteria</taxon>
        <taxon>Ktedonobacterales</taxon>
        <taxon>Ktedonosporobacteraceae</taxon>
        <taxon>Ktedonosporobacter</taxon>
    </lineage>
</organism>
<dbReference type="EMBL" id="CP035758">
    <property type="protein sequence ID" value="QBD79042.1"/>
    <property type="molecule type" value="Genomic_DNA"/>
</dbReference>
<feature type="region of interest" description="Disordered" evidence="1">
    <location>
        <begin position="93"/>
        <end position="134"/>
    </location>
</feature>
<dbReference type="KEGG" id="kbs:EPA93_24875"/>
<gene>
    <name evidence="3" type="ORF">EPA93_24875</name>
</gene>
<keyword evidence="2" id="KW-0812">Transmembrane</keyword>
<keyword evidence="2" id="KW-1133">Transmembrane helix</keyword>
<name>A0A4P6JUQ8_KTERU</name>
<dbReference type="OrthoDB" id="166758at2"/>
<protein>
    <submittedName>
        <fullName evidence="3">Uncharacterized protein</fullName>
    </submittedName>
</protein>
<feature type="compositionally biased region" description="Low complexity" evidence="1">
    <location>
        <begin position="210"/>
        <end position="233"/>
    </location>
</feature>
<feature type="compositionally biased region" description="Polar residues" evidence="1">
    <location>
        <begin position="116"/>
        <end position="125"/>
    </location>
</feature>
<proteinExistence type="predicted"/>
<accession>A0A4P6JUQ8</accession>
<evidence type="ECO:0000313" key="3">
    <source>
        <dbReference type="EMBL" id="QBD79042.1"/>
    </source>
</evidence>
<dbReference type="RefSeq" id="WP_129890095.1">
    <property type="nucleotide sequence ID" value="NZ_CP035758.1"/>
</dbReference>
<reference evidence="3 4" key="1">
    <citation type="submission" date="2019-01" db="EMBL/GenBank/DDBJ databases">
        <title>Ktedonosporobacter rubrisoli SCAWS-G2.</title>
        <authorList>
            <person name="Huang Y."/>
            <person name="Yan B."/>
        </authorList>
    </citation>
    <scope>NUCLEOTIDE SEQUENCE [LARGE SCALE GENOMIC DNA]</scope>
    <source>
        <strain evidence="3 4">SCAWS-G2</strain>
    </source>
</reference>
<keyword evidence="2" id="KW-0472">Membrane</keyword>
<dbReference type="AlphaFoldDB" id="A0A4P6JUQ8"/>
<feature type="region of interest" description="Disordered" evidence="1">
    <location>
        <begin position="209"/>
        <end position="233"/>
    </location>
</feature>
<sequence length="353" mass="37604">MICARCGFPLTPTRKVCPRCGPDIAEGAAEQVVEQIQGVPHFQQGGFRGGEEEISPGSSTQWEEAGPHFSAPYGAAQSDFFAPVEAGSGYQANSHTPMAFLDTNPPPSFQPPDTGASVSLSQSEQASAAWPSTSTSTPEILNWAQLSHSFGQAQPVEPLAPALAPLPQQFTPKWSTKLGFTVASSCIIAAGLILLFVYFMALNLPRSTPGSGQVSVPTVTTSPSGSPGPSPAITTTPVYPAQQYVDHVQLARAMNTTTIQPTATATTFKTGQLIYVTMNVHPAGQVGAVCLQWFLNDHQFSRYEFSVTPNAQLAYSYTMAKYEGTGYLQVYWASSVACADKQMAQQVHFSVIA</sequence>
<evidence type="ECO:0000256" key="1">
    <source>
        <dbReference type="SAM" id="MobiDB-lite"/>
    </source>
</evidence>
<feature type="transmembrane region" description="Helical" evidence="2">
    <location>
        <begin position="178"/>
        <end position="201"/>
    </location>
</feature>
<evidence type="ECO:0000256" key="2">
    <source>
        <dbReference type="SAM" id="Phobius"/>
    </source>
</evidence>
<evidence type="ECO:0000313" key="4">
    <source>
        <dbReference type="Proteomes" id="UP000290365"/>
    </source>
</evidence>
<dbReference type="Proteomes" id="UP000290365">
    <property type="component" value="Chromosome"/>
</dbReference>